<organism evidence="2 3">
    <name type="scientific">Pleurodeles waltl</name>
    <name type="common">Iberian ribbed newt</name>
    <dbReference type="NCBI Taxonomy" id="8319"/>
    <lineage>
        <taxon>Eukaryota</taxon>
        <taxon>Metazoa</taxon>
        <taxon>Chordata</taxon>
        <taxon>Craniata</taxon>
        <taxon>Vertebrata</taxon>
        <taxon>Euteleostomi</taxon>
        <taxon>Amphibia</taxon>
        <taxon>Batrachia</taxon>
        <taxon>Caudata</taxon>
        <taxon>Salamandroidea</taxon>
        <taxon>Salamandridae</taxon>
        <taxon>Pleurodelinae</taxon>
        <taxon>Pleurodeles</taxon>
    </lineage>
</organism>
<comment type="caution">
    <text evidence="2">The sequence shown here is derived from an EMBL/GenBank/DDBJ whole genome shotgun (WGS) entry which is preliminary data.</text>
</comment>
<reference evidence="2" key="1">
    <citation type="journal article" date="2022" name="bioRxiv">
        <title>Sequencing and chromosome-scale assembly of the giantPleurodeles waltlgenome.</title>
        <authorList>
            <person name="Brown T."/>
            <person name="Elewa A."/>
            <person name="Iarovenko S."/>
            <person name="Subramanian E."/>
            <person name="Araus A.J."/>
            <person name="Petzold A."/>
            <person name="Susuki M."/>
            <person name="Suzuki K.-i.T."/>
            <person name="Hayashi T."/>
            <person name="Toyoda A."/>
            <person name="Oliveira C."/>
            <person name="Osipova E."/>
            <person name="Leigh N.D."/>
            <person name="Simon A."/>
            <person name="Yun M.H."/>
        </authorList>
    </citation>
    <scope>NUCLEOTIDE SEQUENCE</scope>
    <source>
        <strain evidence="2">20211129_DDA</strain>
        <tissue evidence="2">Liver</tissue>
    </source>
</reference>
<evidence type="ECO:0000313" key="3">
    <source>
        <dbReference type="Proteomes" id="UP001066276"/>
    </source>
</evidence>
<dbReference type="Proteomes" id="UP001066276">
    <property type="component" value="Chromosome 6"/>
</dbReference>
<accession>A0AAV7QHS2</accession>
<dbReference type="AlphaFoldDB" id="A0AAV7QHS2"/>
<evidence type="ECO:0000313" key="2">
    <source>
        <dbReference type="EMBL" id="KAJ1138872.1"/>
    </source>
</evidence>
<keyword evidence="3" id="KW-1185">Reference proteome</keyword>
<name>A0AAV7QHS2_PLEWA</name>
<dbReference type="EMBL" id="JANPWB010000010">
    <property type="protein sequence ID" value="KAJ1138872.1"/>
    <property type="molecule type" value="Genomic_DNA"/>
</dbReference>
<feature type="compositionally biased region" description="Polar residues" evidence="1">
    <location>
        <begin position="37"/>
        <end position="52"/>
    </location>
</feature>
<sequence>MHGSIRIQPLSSSYSYASKMKERHPSPGCHHGPPQYATVSHTLGRHPTTSPGRAQPKHSIAAPDVQRPPRLLTLSATASMHCSLKPGSLEVI</sequence>
<gene>
    <name evidence="2" type="ORF">NDU88_005252</name>
</gene>
<protein>
    <submittedName>
        <fullName evidence="2">Uncharacterized protein</fullName>
    </submittedName>
</protein>
<proteinExistence type="predicted"/>
<feature type="region of interest" description="Disordered" evidence="1">
    <location>
        <begin position="1"/>
        <end position="68"/>
    </location>
</feature>
<evidence type="ECO:0000256" key="1">
    <source>
        <dbReference type="SAM" id="MobiDB-lite"/>
    </source>
</evidence>